<dbReference type="GeneID" id="25988282"/>
<protein>
    <recommendedName>
        <fullName evidence="4">F-box domain-containing protein</fullName>
    </recommendedName>
</protein>
<dbReference type="AlphaFoldDB" id="J5QC60"/>
<gene>
    <name evidence="2" type="ORF">A1Q1_04770</name>
</gene>
<evidence type="ECO:0000313" key="2">
    <source>
        <dbReference type="EMBL" id="EJT46593.1"/>
    </source>
</evidence>
<dbReference type="KEGG" id="tasa:A1Q1_04770"/>
<dbReference type="Proteomes" id="UP000002748">
    <property type="component" value="Unassembled WGS sequence"/>
</dbReference>
<dbReference type="EMBL" id="ALBS01000283">
    <property type="protein sequence ID" value="EJT46593.1"/>
    <property type="molecule type" value="Genomic_DNA"/>
</dbReference>
<evidence type="ECO:0000313" key="3">
    <source>
        <dbReference type="Proteomes" id="UP000002748"/>
    </source>
</evidence>
<evidence type="ECO:0008006" key="4">
    <source>
        <dbReference type="Google" id="ProtNLM"/>
    </source>
</evidence>
<dbReference type="VEuPathDB" id="FungiDB:A1Q1_04770"/>
<proteinExistence type="predicted"/>
<dbReference type="RefSeq" id="XP_014178483.1">
    <property type="nucleotide sequence ID" value="XM_014323008.1"/>
</dbReference>
<organism evidence="2 3">
    <name type="scientific">Trichosporon asahii var. asahii (strain ATCC 90039 / CBS 2479 / JCM 2466 / KCTC 7840 / NBRC 103889/ NCYC 2677 / UAMH 7654)</name>
    <name type="common">Yeast</name>
    <dbReference type="NCBI Taxonomy" id="1186058"/>
    <lineage>
        <taxon>Eukaryota</taxon>
        <taxon>Fungi</taxon>
        <taxon>Dikarya</taxon>
        <taxon>Basidiomycota</taxon>
        <taxon>Agaricomycotina</taxon>
        <taxon>Tremellomycetes</taxon>
        <taxon>Trichosporonales</taxon>
        <taxon>Trichosporonaceae</taxon>
        <taxon>Trichosporon</taxon>
    </lineage>
</organism>
<keyword evidence="1" id="KW-0472">Membrane</keyword>
<dbReference type="HOGENOM" id="CLU_858386_0_0_1"/>
<reference evidence="2 3" key="1">
    <citation type="journal article" date="2012" name="Eukaryot. Cell">
        <title>Draft genome sequence of CBS 2479, the standard type strain of Trichosporon asahii.</title>
        <authorList>
            <person name="Yang R.Y."/>
            <person name="Li H.T."/>
            <person name="Zhu H."/>
            <person name="Zhou G.P."/>
            <person name="Wang M."/>
            <person name="Wang L."/>
        </authorList>
    </citation>
    <scope>NUCLEOTIDE SEQUENCE [LARGE SCALE GENOMIC DNA]</scope>
    <source>
        <strain evidence="3">ATCC 90039 / CBS 2479 / JCM 2466 / KCTC 7840 / NCYC 2677 / UAMH 7654</strain>
    </source>
</reference>
<sequence>MTLLSWTGFPHIVEEIVAHLDGQTMLSARLVNTEVCRFANRTLIARCARIEIRHRGQELVFVSNGGVLPFFHPSAPLDHQYAAMRRARTVIIGRGVPPGARLNDLLARLNPRARVRLEHAKNGSSHHVLPRLRYLELDVPAGCECSPGNYVPLQHQARNVRINILFQDYQQRPTCMCGLVRGLVHEGVERLEIHHWNHDITSEDLFLRQVLCADANFRSINTTRELFRFGVQQVSWVTYRVERRSPRATVSTRTIAAAEPAKSPSALAAPTGRPSVRYTLGQAVSSDHPPDVSNPQFRHYTRSTAILTFAFFFVTLVAARSSRK</sequence>
<keyword evidence="1" id="KW-1133">Transmembrane helix</keyword>
<keyword evidence="1" id="KW-0812">Transmembrane</keyword>
<accession>J5QC60</accession>
<evidence type="ECO:0000256" key="1">
    <source>
        <dbReference type="SAM" id="Phobius"/>
    </source>
</evidence>
<feature type="transmembrane region" description="Helical" evidence="1">
    <location>
        <begin position="300"/>
        <end position="319"/>
    </location>
</feature>
<comment type="caution">
    <text evidence="2">The sequence shown here is derived from an EMBL/GenBank/DDBJ whole genome shotgun (WGS) entry which is preliminary data.</text>
</comment>
<name>J5QC60_TRIAS</name>